<dbReference type="Proteomes" id="UP001497623">
    <property type="component" value="Unassembled WGS sequence"/>
</dbReference>
<dbReference type="AlphaFoldDB" id="A0AAV2RT27"/>
<keyword evidence="2" id="KW-1185">Reference proteome</keyword>
<evidence type="ECO:0000313" key="1">
    <source>
        <dbReference type="EMBL" id="CAL4136033.1"/>
    </source>
</evidence>
<reference evidence="1 2" key="1">
    <citation type="submission" date="2024-05" db="EMBL/GenBank/DDBJ databases">
        <authorList>
            <person name="Wallberg A."/>
        </authorList>
    </citation>
    <scope>NUCLEOTIDE SEQUENCE [LARGE SCALE GENOMIC DNA]</scope>
</reference>
<gene>
    <name evidence="1" type="ORF">MNOR_LOCUS27749</name>
</gene>
<protein>
    <submittedName>
        <fullName evidence="1">Uncharacterized protein</fullName>
    </submittedName>
</protein>
<accession>A0AAV2RT27</accession>
<sequence>MLRSCPEGYLFSPKWKLCIHPPQACHLESDLCSPENATIWESCDMKSGCRLPSIEQIGELLCQEYSCSDRNGFQPCGPGTLFNPYSKSCVAELTPCPPEVPCTANTAQHWGRCNTVSGCTLDGQEVLMVRQCQHYSCSITGPEFKCEGGQVFNPESKVCTNPVSDNDLCDPDPTTPLPPSTSCTTVESSCQDYEVCDPTSRKLRLCQREQCTRDGQYLGERNMCFDQGELYDLETKRCVRTPTDNDLCDSDPTTTPTPSTSCTTVESSCQDYEVCDPTSRKLRLCQREQCIRDGQNLGESNMCFVQGELYDLETRRCVRPPTDNDLCDSDPTTTPTPSTSCTTVESSCQDYEVCDSTSRKLRLCQREQCTRDGQNLGESNMCFVQGELYDLETRRCVRPPTDNNCPCTVDRAKFWGDCTDVTGCTADDQIERTEKQCKLFSCSITGEEIGCENGQVFSPDQKACVEPLNGNIAHILGI</sequence>
<comment type="caution">
    <text evidence="1">The sequence shown here is derived from an EMBL/GenBank/DDBJ whole genome shotgun (WGS) entry which is preliminary data.</text>
</comment>
<organism evidence="1 2">
    <name type="scientific">Meganyctiphanes norvegica</name>
    <name type="common">Northern krill</name>
    <name type="synonym">Thysanopoda norvegica</name>
    <dbReference type="NCBI Taxonomy" id="48144"/>
    <lineage>
        <taxon>Eukaryota</taxon>
        <taxon>Metazoa</taxon>
        <taxon>Ecdysozoa</taxon>
        <taxon>Arthropoda</taxon>
        <taxon>Crustacea</taxon>
        <taxon>Multicrustacea</taxon>
        <taxon>Malacostraca</taxon>
        <taxon>Eumalacostraca</taxon>
        <taxon>Eucarida</taxon>
        <taxon>Euphausiacea</taxon>
        <taxon>Euphausiidae</taxon>
        <taxon>Meganyctiphanes</taxon>
    </lineage>
</organism>
<name>A0AAV2RT27_MEGNR</name>
<proteinExistence type="predicted"/>
<evidence type="ECO:0000313" key="2">
    <source>
        <dbReference type="Proteomes" id="UP001497623"/>
    </source>
</evidence>
<dbReference type="EMBL" id="CAXKWB010029652">
    <property type="protein sequence ID" value="CAL4136033.1"/>
    <property type="molecule type" value="Genomic_DNA"/>
</dbReference>